<evidence type="ECO:0000256" key="6">
    <source>
        <dbReference type="ARBA" id="ARBA00022946"/>
    </source>
</evidence>
<dbReference type="GO" id="GO:0141148">
    <property type="term" value="F:enoyl-[acyl-carrier-protein] reductase (NADPH) activity"/>
    <property type="evidence" value="ECO:0007669"/>
    <property type="project" value="UniProtKB-EC"/>
</dbReference>
<comment type="catalytic activity">
    <reaction evidence="12">
        <text>a 2,3-saturated acyl-[ACP] + NADP(+) = a (2E)-enoyl-[ACP] + NADPH + H(+)</text>
        <dbReference type="Rhea" id="RHEA:22564"/>
        <dbReference type="Rhea" id="RHEA-COMP:9925"/>
        <dbReference type="Rhea" id="RHEA-COMP:9926"/>
        <dbReference type="ChEBI" id="CHEBI:15378"/>
        <dbReference type="ChEBI" id="CHEBI:57783"/>
        <dbReference type="ChEBI" id="CHEBI:58349"/>
        <dbReference type="ChEBI" id="CHEBI:78784"/>
        <dbReference type="ChEBI" id="CHEBI:78785"/>
        <dbReference type="EC" id="1.3.1.104"/>
    </reaction>
</comment>
<evidence type="ECO:0000256" key="11">
    <source>
        <dbReference type="ARBA" id="ARBA00038963"/>
    </source>
</evidence>
<evidence type="ECO:0000256" key="5">
    <source>
        <dbReference type="ARBA" id="ARBA00022857"/>
    </source>
</evidence>
<dbReference type="InterPro" id="IPR013149">
    <property type="entry name" value="ADH-like_C"/>
</dbReference>
<evidence type="ECO:0000256" key="4">
    <source>
        <dbReference type="ARBA" id="ARBA00022832"/>
    </source>
</evidence>
<evidence type="ECO:0000313" key="15">
    <source>
        <dbReference type="Proteomes" id="UP000070501"/>
    </source>
</evidence>
<keyword evidence="7" id="KW-0560">Oxidoreductase</keyword>
<keyword evidence="15" id="KW-1185">Reference proteome</keyword>
<dbReference type="EC" id="1.3.1.104" evidence="11"/>
<dbReference type="EMBL" id="KQ964247">
    <property type="protein sequence ID" value="KXJ93899.1"/>
    <property type="molecule type" value="Genomic_DNA"/>
</dbReference>
<keyword evidence="8" id="KW-0443">Lipid metabolism</keyword>
<dbReference type="InParanoid" id="A0A136J9P0"/>
<evidence type="ECO:0000259" key="13">
    <source>
        <dbReference type="SMART" id="SM00829"/>
    </source>
</evidence>
<dbReference type="FunCoup" id="A0A136J9P0">
    <property type="interactions" value="670"/>
</dbReference>
<dbReference type="PANTHER" id="PTHR43981:SF2">
    <property type="entry name" value="ENOYL-[ACYL-CARRIER-PROTEIN] REDUCTASE, MITOCHONDRIAL"/>
    <property type="match status" value="1"/>
</dbReference>
<evidence type="ECO:0000256" key="10">
    <source>
        <dbReference type="ARBA" id="ARBA00023160"/>
    </source>
</evidence>
<dbReference type="AlphaFoldDB" id="A0A136J9P0"/>
<dbReference type="FunFam" id="3.40.50.720:FF:000112">
    <property type="entry name" value="Enoyl-[acyl-carrier-protein] reductase 1, mitochondrial"/>
    <property type="match status" value="1"/>
</dbReference>
<dbReference type="SUPFAM" id="SSF50129">
    <property type="entry name" value="GroES-like"/>
    <property type="match status" value="1"/>
</dbReference>
<keyword evidence="5" id="KW-0521">NADP</keyword>
<evidence type="ECO:0000256" key="7">
    <source>
        <dbReference type="ARBA" id="ARBA00023002"/>
    </source>
</evidence>
<organism evidence="14 15">
    <name type="scientific">Microdochium bolleyi</name>
    <dbReference type="NCBI Taxonomy" id="196109"/>
    <lineage>
        <taxon>Eukaryota</taxon>
        <taxon>Fungi</taxon>
        <taxon>Dikarya</taxon>
        <taxon>Ascomycota</taxon>
        <taxon>Pezizomycotina</taxon>
        <taxon>Sordariomycetes</taxon>
        <taxon>Xylariomycetidae</taxon>
        <taxon>Xylariales</taxon>
        <taxon>Microdochiaceae</taxon>
        <taxon>Microdochium</taxon>
    </lineage>
</organism>
<evidence type="ECO:0000256" key="12">
    <source>
        <dbReference type="ARBA" id="ARBA00048843"/>
    </source>
</evidence>
<protein>
    <recommendedName>
        <fullName evidence="11">enoyl-[acyl-carrier-protein] reductase</fullName>
        <ecNumber evidence="11">1.3.1.104</ecNumber>
    </recommendedName>
</protein>
<dbReference type="GO" id="GO:0005739">
    <property type="term" value="C:mitochondrion"/>
    <property type="evidence" value="ECO:0007669"/>
    <property type="project" value="UniProtKB-SubCell"/>
</dbReference>
<dbReference type="InterPro" id="IPR020843">
    <property type="entry name" value="ER"/>
</dbReference>
<reference evidence="15" key="1">
    <citation type="submission" date="2016-02" db="EMBL/GenBank/DDBJ databases">
        <title>Draft genome sequence of Microdochium bolleyi, a fungal endophyte of beachgrass.</title>
        <authorList>
            <consortium name="DOE Joint Genome Institute"/>
            <person name="David A.S."/>
            <person name="May G."/>
            <person name="Haridas S."/>
            <person name="Lim J."/>
            <person name="Wang M."/>
            <person name="Labutti K."/>
            <person name="Lipzen A."/>
            <person name="Barry K."/>
            <person name="Grigoriev I.V."/>
        </authorList>
    </citation>
    <scope>NUCLEOTIDE SEQUENCE [LARGE SCALE GENOMIC DNA]</scope>
    <source>
        <strain evidence="15">J235TASD1</strain>
    </source>
</reference>
<dbReference type="InterPro" id="IPR051034">
    <property type="entry name" value="Mito_Enoyl-ACP_Reductase"/>
</dbReference>
<dbReference type="OrthoDB" id="7482721at2759"/>
<evidence type="ECO:0000256" key="8">
    <source>
        <dbReference type="ARBA" id="ARBA00023098"/>
    </source>
</evidence>
<evidence type="ECO:0000256" key="9">
    <source>
        <dbReference type="ARBA" id="ARBA00023128"/>
    </source>
</evidence>
<keyword evidence="9" id="KW-0496">Mitochondrion</keyword>
<dbReference type="InterPro" id="IPR036291">
    <property type="entry name" value="NAD(P)-bd_dom_sf"/>
</dbReference>
<evidence type="ECO:0000256" key="3">
    <source>
        <dbReference type="ARBA" id="ARBA00022516"/>
    </source>
</evidence>
<gene>
    <name evidence="14" type="ORF">Micbo1qcDRAFT_144751</name>
</gene>
<feature type="domain" description="Enoyl reductase (ER)" evidence="13">
    <location>
        <begin position="71"/>
        <end position="423"/>
    </location>
</feature>
<dbReference type="Proteomes" id="UP000070501">
    <property type="component" value="Unassembled WGS sequence"/>
</dbReference>
<evidence type="ECO:0000256" key="2">
    <source>
        <dbReference type="ARBA" id="ARBA00010371"/>
    </source>
</evidence>
<dbReference type="InterPro" id="IPR013154">
    <property type="entry name" value="ADH-like_N"/>
</dbReference>
<proteinExistence type="inferred from homology"/>
<dbReference type="Pfam" id="PF00107">
    <property type="entry name" value="ADH_zinc_N"/>
    <property type="match status" value="1"/>
</dbReference>
<comment type="similarity">
    <text evidence="2">Belongs to the zinc-containing alcohol dehydrogenase family. Quinone oxidoreductase subfamily.</text>
</comment>
<dbReference type="GO" id="GO:0006633">
    <property type="term" value="P:fatty acid biosynthetic process"/>
    <property type="evidence" value="ECO:0007669"/>
    <property type="project" value="UniProtKB-KW"/>
</dbReference>
<dbReference type="Gene3D" id="3.40.50.720">
    <property type="entry name" value="NAD(P)-binding Rossmann-like Domain"/>
    <property type="match status" value="1"/>
</dbReference>
<dbReference type="PANTHER" id="PTHR43981">
    <property type="entry name" value="ENOYL-[ACYL-CARRIER-PROTEIN] REDUCTASE, MITOCHONDRIAL"/>
    <property type="match status" value="1"/>
</dbReference>
<dbReference type="Gene3D" id="3.90.180.10">
    <property type="entry name" value="Medium-chain alcohol dehydrogenases, catalytic domain"/>
    <property type="match status" value="1"/>
</dbReference>
<keyword evidence="4" id="KW-0276">Fatty acid metabolism</keyword>
<dbReference type="STRING" id="196109.A0A136J9P0"/>
<comment type="subcellular location">
    <subcellularLocation>
        <location evidence="1">Mitochondrion</location>
    </subcellularLocation>
</comment>
<keyword evidence="3" id="KW-0444">Lipid biosynthesis</keyword>
<dbReference type="SMART" id="SM00829">
    <property type="entry name" value="PKS_ER"/>
    <property type="match status" value="1"/>
</dbReference>
<evidence type="ECO:0000256" key="1">
    <source>
        <dbReference type="ARBA" id="ARBA00004173"/>
    </source>
</evidence>
<keyword evidence="6" id="KW-0809">Transit peptide</keyword>
<evidence type="ECO:0000313" key="14">
    <source>
        <dbReference type="EMBL" id="KXJ93899.1"/>
    </source>
</evidence>
<dbReference type="Pfam" id="PF08240">
    <property type="entry name" value="ADH_N"/>
    <property type="match status" value="1"/>
</dbReference>
<sequence>MNSTKLLHAQGWALGSTSALRSAATRRPAAHCAKTAAATRAAPTGWAQIRHKSGPYGYTQAKSLVYSKYGEPRDVLKLHSHSISPSFPQSTVLLRTLASSINPADVNTIQGTYGVKPTFSPLIGTTEPSVIPGNEAVFEVVGVSSSNLKVQRGDWVIPAKTGFGTWRTHALAAESDVLKVNKDGGSSSGGGTLKPTQVATSFVNPCSAYRMLRDFAEPTLREGDWFIQNGANSGVGRAAIQLGKLWGYRSINVVRSRDTPEKTQELKDELTALGATQVVTEEEFLGREFKDMVAQWTCGSREGIKLGMNCVGGKSAQTIAKTLGPGGAVVTYGGMSRQPVALPTGLLIFKNIRFLGFWLSRWADQDVQAKERTVNEILDLVREGKFKDGPTVEVPWNWETEEGVLRDAVQGTLEGFRAGKGVFVFGET</sequence>
<dbReference type="CDD" id="cd08290">
    <property type="entry name" value="ETR"/>
    <property type="match status" value="1"/>
</dbReference>
<keyword evidence="10" id="KW-0275">Fatty acid biosynthesis</keyword>
<dbReference type="InterPro" id="IPR011032">
    <property type="entry name" value="GroES-like_sf"/>
</dbReference>
<name>A0A136J9P0_9PEZI</name>
<accession>A0A136J9P0</accession>
<dbReference type="SUPFAM" id="SSF51735">
    <property type="entry name" value="NAD(P)-binding Rossmann-fold domains"/>
    <property type="match status" value="1"/>
</dbReference>